<gene>
    <name evidence="2" type="ORF">JL102_02490</name>
</gene>
<accession>A0A937JZ72</accession>
<feature type="domain" description="Glycosyltransferase 2-like" evidence="1">
    <location>
        <begin position="9"/>
        <end position="135"/>
    </location>
</feature>
<dbReference type="EMBL" id="JAESIY010000001">
    <property type="protein sequence ID" value="MBL3654985.1"/>
    <property type="molecule type" value="Genomic_DNA"/>
</dbReference>
<dbReference type="AlphaFoldDB" id="A0A937JZ72"/>
<dbReference type="SUPFAM" id="SSF53448">
    <property type="entry name" value="Nucleotide-diphospho-sugar transferases"/>
    <property type="match status" value="1"/>
</dbReference>
<comment type="caution">
    <text evidence="2">The sequence shown here is derived from an EMBL/GenBank/DDBJ whole genome shotgun (WGS) entry which is preliminary data.</text>
</comment>
<sequence>MLDRNPLVTIIMPVFNARDFLCDSINSVISQSYSNWELLIINDGSTDESEEIINLFSDERIFYFKKSNNGVSSARNVGLQNMRGKYFCFLDSDDLLSINSIKDRLSVFFDDDRVDFVDGRVQIFDQSVDNVIREFVPKFEGDPFNSLVRLSEECFFGITWMIKNSAHVHYNFRENLTHGEDLLFYLSICSGKLYKSTDKVIYKRRIGHESAMSSLTSLENGYFNLYNILCHWPEVNQVQLKYLLRRIKKIMFKSYLGRGKVLRALNVLLR</sequence>
<dbReference type="Pfam" id="PF00535">
    <property type="entry name" value="Glycos_transf_2"/>
    <property type="match status" value="1"/>
</dbReference>
<organism evidence="2 3">
    <name type="scientific">Fulvivirga sediminis</name>
    <dbReference type="NCBI Taxonomy" id="2803949"/>
    <lineage>
        <taxon>Bacteria</taxon>
        <taxon>Pseudomonadati</taxon>
        <taxon>Bacteroidota</taxon>
        <taxon>Cytophagia</taxon>
        <taxon>Cytophagales</taxon>
        <taxon>Fulvivirgaceae</taxon>
        <taxon>Fulvivirga</taxon>
    </lineage>
</organism>
<dbReference type="CDD" id="cd00761">
    <property type="entry name" value="Glyco_tranf_GTA_type"/>
    <property type="match status" value="1"/>
</dbReference>
<dbReference type="Proteomes" id="UP000659388">
    <property type="component" value="Unassembled WGS sequence"/>
</dbReference>
<dbReference type="RefSeq" id="WP_202242093.1">
    <property type="nucleotide sequence ID" value="NZ_JAESIY010000001.1"/>
</dbReference>
<evidence type="ECO:0000259" key="1">
    <source>
        <dbReference type="Pfam" id="PF00535"/>
    </source>
</evidence>
<dbReference type="PANTHER" id="PTHR22916:SF3">
    <property type="entry name" value="UDP-GLCNAC:BETAGAL BETA-1,3-N-ACETYLGLUCOSAMINYLTRANSFERASE-LIKE PROTEIN 1"/>
    <property type="match status" value="1"/>
</dbReference>
<name>A0A937JZ72_9BACT</name>
<evidence type="ECO:0000313" key="2">
    <source>
        <dbReference type="EMBL" id="MBL3654985.1"/>
    </source>
</evidence>
<dbReference type="InterPro" id="IPR029044">
    <property type="entry name" value="Nucleotide-diphossugar_trans"/>
</dbReference>
<protein>
    <submittedName>
        <fullName evidence="2">Glycosyltransferase family 2 protein</fullName>
    </submittedName>
</protein>
<reference evidence="2" key="1">
    <citation type="submission" date="2021-01" db="EMBL/GenBank/DDBJ databases">
        <title>Fulvivirga kasyanovii gen. nov., sp nov., a novel member of the phylum Bacteroidetes isolated from seawater in a mussel farm.</title>
        <authorList>
            <person name="Zhao L.-H."/>
            <person name="Wang Z.-J."/>
        </authorList>
    </citation>
    <scope>NUCLEOTIDE SEQUENCE</scope>
    <source>
        <strain evidence="2">2943</strain>
    </source>
</reference>
<dbReference type="GO" id="GO:0016758">
    <property type="term" value="F:hexosyltransferase activity"/>
    <property type="evidence" value="ECO:0007669"/>
    <property type="project" value="UniProtKB-ARBA"/>
</dbReference>
<proteinExistence type="predicted"/>
<evidence type="ECO:0000313" key="3">
    <source>
        <dbReference type="Proteomes" id="UP000659388"/>
    </source>
</evidence>
<dbReference type="Gene3D" id="3.90.550.10">
    <property type="entry name" value="Spore Coat Polysaccharide Biosynthesis Protein SpsA, Chain A"/>
    <property type="match status" value="1"/>
</dbReference>
<keyword evidence="3" id="KW-1185">Reference proteome</keyword>
<dbReference type="InterPro" id="IPR001173">
    <property type="entry name" value="Glyco_trans_2-like"/>
</dbReference>
<dbReference type="PANTHER" id="PTHR22916">
    <property type="entry name" value="GLYCOSYLTRANSFERASE"/>
    <property type="match status" value="1"/>
</dbReference>